<evidence type="ECO:0000256" key="9">
    <source>
        <dbReference type="ARBA" id="ARBA00047407"/>
    </source>
</evidence>
<dbReference type="PANTHER" id="PTHR11895:SF151">
    <property type="entry name" value="GLUTAMYL-TRNA(GLN) AMIDOTRANSFERASE SUBUNIT A"/>
    <property type="match status" value="1"/>
</dbReference>
<dbReference type="NCBIfam" id="TIGR00132">
    <property type="entry name" value="gatA"/>
    <property type="match status" value="1"/>
</dbReference>
<feature type="domain" description="Amidase" evidence="11">
    <location>
        <begin position="25"/>
        <end position="469"/>
    </location>
</feature>
<reference evidence="12" key="1">
    <citation type="journal article" date="2019" name="PLoS Negl. Trop. Dis.">
        <title>Revisiting the worldwide diversity of Leptospira species in the environment.</title>
        <authorList>
            <person name="Vincent A.T."/>
            <person name="Schiettekatte O."/>
            <person name="Bourhy P."/>
            <person name="Veyrier F.J."/>
            <person name="Picardeau M."/>
        </authorList>
    </citation>
    <scope>NUCLEOTIDE SEQUENCE [LARGE SCALE GENOMIC DNA]</scope>
    <source>
        <strain evidence="12">201400974</strain>
    </source>
</reference>
<dbReference type="RefSeq" id="WP_135765273.1">
    <property type="nucleotide sequence ID" value="NZ_RQHV01000061.1"/>
</dbReference>
<evidence type="ECO:0000256" key="6">
    <source>
        <dbReference type="ARBA" id="ARBA00022741"/>
    </source>
</evidence>
<keyword evidence="5 10" id="KW-0436">Ligase</keyword>
<dbReference type="InterPro" id="IPR004412">
    <property type="entry name" value="GatA"/>
</dbReference>
<evidence type="ECO:0000256" key="2">
    <source>
        <dbReference type="ARBA" id="ARBA00011123"/>
    </source>
</evidence>
<dbReference type="PROSITE" id="PS00571">
    <property type="entry name" value="AMIDASES"/>
    <property type="match status" value="1"/>
</dbReference>
<feature type="active site" description="Charge relay system" evidence="10">
    <location>
        <position position="80"/>
    </location>
</feature>
<keyword evidence="6 10" id="KW-0547">Nucleotide-binding</keyword>
<dbReference type="GO" id="GO:0005524">
    <property type="term" value="F:ATP binding"/>
    <property type="evidence" value="ECO:0007669"/>
    <property type="project" value="UniProtKB-KW"/>
</dbReference>
<dbReference type="EC" id="6.3.5.7" evidence="3 10"/>
<comment type="catalytic activity">
    <reaction evidence="9 10">
        <text>L-glutamyl-tRNA(Gln) + L-glutamine + ATP + H2O = L-glutaminyl-tRNA(Gln) + L-glutamate + ADP + phosphate + H(+)</text>
        <dbReference type="Rhea" id="RHEA:17521"/>
        <dbReference type="Rhea" id="RHEA-COMP:9681"/>
        <dbReference type="Rhea" id="RHEA-COMP:9684"/>
        <dbReference type="ChEBI" id="CHEBI:15377"/>
        <dbReference type="ChEBI" id="CHEBI:15378"/>
        <dbReference type="ChEBI" id="CHEBI:29985"/>
        <dbReference type="ChEBI" id="CHEBI:30616"/>
        <dbReference type="ChEBI" id="CHEBI:43474"/>
        <dbReference type="ChEBI" id="CHEBI:58359"/>
        <dbReference type="ChEBI" id="CHEBI:78520"/>
        <dbReference type="ChEBI" id="CHEBI:78521"/>
        <dbReference type="ChEBI" id="CHEBI:456216"/>
        <dbReference type="EC" id="6.3.5.7"/>
    </reaction>
</comment>
<evidence type="ECO:0000313" key="13">
    <source>
        <dbReference type="Proteomes" id="UP000298264"/>
    </source>
</evidence>
<dbReference type="GO" id="GO:0016740">
    <property type="term" value="F:transferase activity"/>
    <property type="evidence" value="ECO:0007669"/>
    <property type="project" value="UniProtKB-KW"/>
</dbReference>
<proteinExistence type="inferred from homology"/>
<evidence type="ECO:0000256" key="10">
    <source>
        <dbReference type="HAMAP-Rule" id="MF_00120"/>
    </source>
</evidence>
<dbReference type="SUPFAM" id="SSF75304">
    <property type="entry name" value="Amidase signature (AS) enzymes"/>
    <property type="match status" value="1"/>
</dbReference>
<evidence type="ECO:0000313" key="12">
    <source>
        <dbReference type="EMBL" id="TGN08321.1"/>
    </source>
</evidence>
<feature type="active site" description="Acyl-ester intermediate" evidence="10">
    <location>
        <position position="179"/>
    </location>
</feature>
<evidence type="ECO:0000256" key="5">
    <source>
        <dbReference type="ARBA" id="ARBA00022598"/>
    </source>
</evidence>
<evidence type="ECO:0000256" key="7">
    <source>
        <dbReference type="ARBA" id="ARBA00022840"/>
    </source>
</evidence>
<gene>
    <name evidence="10 12" type="primary">gatA</name>
    <name evidence="12" type="ORF">EHS11_15540</name>
</gene>
<dbReference type="EMBL" id="RQHV01000061">
    <property type="protein sequence ID" value="TGN08321.1"/>
    <property type="molecule type" value="Genomic_DNA"/>
</dbReference>
<keyword evidence="13" id="KW-1185">Reference proteome</keyword>
<dbReference type="Proteomes" id="UP000298264">
    <property type="component" value="Unassembled WGS sequence"/>
</dbReference>
<dbReference type="GO" id="GO:0030956">
    <property type="term" value="C:glutamyl-tRNA(Gln) amidotransferase complex"/>
    <property type="evidence" value="ECO:0007669"/>
    <property type="project" value="InterPro"/>
</dbReference>
<dbReference type="GO" id="GO:0050567">
    <property type="term" value="F:glutaminyl-tRNA synthase (glutamine-hydrolyzing) activity"/>
    <property type="evidence" value="ECO:0007669"/>
    <property type="project" value="UniProtKB-UniRule"/>
</dbReference>
<evidence type="ECO:0000256" key="1">
    <source>
        <dbReference type="ARBA" id="ARBA00008069"/>
    </source>
</evidence>
<name>A0A4R9LQ55_9LEPT</name>
<organism evidence="12 13">
    <name type="scientific">Leptospira ilyithenensis</name>
    <dbReference type="NCBI Taxonomy" id="2484901"/>
    <lineage>
        <taxon>Bacteria</taxon>
        <taxon>Pseudomonadati</taxon>
        <taxon>Spirochaetota</taxon>
        <taxon>Spirochaetia</taxon>
        <taxon>Leptospirales</taxon>
        <taxon>Leptospiraceae</taxon>
        <taxon>Leptospira</taxon>
    </lineage>
</organism>
<protein>
    <recommendedName>
        <fullName evidence="4 10">Glutamyl-tRNA(Gln) amidotransferase subunit A</fullName>
        <shortName evidence="10">Glu-ADT subunit A</shortName>
        <ecNumber evidence="3 10">6.3.5.7</ecNumber>
    </recommendedName>
</protein>
<keyword evidence="12" id="KW-0808">Transferase</keyword>
<sequence>MKELFKLSYSKIKEGLGKGDFSSVDLVNSYYDRIDESQPKIKAFLETNREKATNQAKISDERRRSGKTISEFDGIPVATKDNICVSGEITSCCSKILENFRSPYDATVISRLKDKGFVFLPRTNMDEFAMGSSTENSAFQTTTNPFDTTRIPGGSSGGSAAAVSAGMVPIALGSDTGGSIRQPASLCGIWGLKPTYGRISRYGLVAYASSLDQIGPFSNDIQGVVDLFSVLNGRDEKDQTTVTGKSFSSTNVKPKSWKGVKVGVMPTNKASDWSPSVLKKYEDMKKNLEKEGAILKELDFSVFSYSIPIYYLIATAECSSNLSRFDGIRYGLRVEGSSGKLEDLYVESRSKGFGDEVKRRILLGTFSLSSGYYDAYYGKAQKARVMIRKQYDSFFKEVDVILQPTSPTTAFKIGEKTKDPIQMYLADVLTTSVNLAGVPAISCPAGIDENGLPIGMQLTTSHFEEESLLSFASSLAQLPDTTITLPSKIQ</sequence>
<dbReference type="Pfam" id="PF01425">
    <property type="entry name" value="Amidase"/>
    <property type="match status" value="1"/>
</dbReference>
<comment type="function">
    <text evidence="10">Allows the formation of correctly charged Gln-tRNA(Gln) through the transamidation of misacylated Glu-tRNA(Gln) in organisms which lack glutaminyl-tRNA synthetase. The reaction takes place in the presence of glutamine and ATP through an activated gamma-phospho-Glu-tRNA(Gln).</text>
</comment>
<feature type="active site" description="Charge relay system" evidence="10">
    <location>
        <position position="155"/>
    </location>
</feature>
<comment type="subunit">
    <text evidence="2 10">Heterotrimer of A, B and C subunits.</text>
</comment>
<accession>A0A4R9LQ55</accession>
<dbReference type="InterPro" id="IPR023631">
    <property type="entry name" value="Amidase_dom"/>
</dbReference>
<dbReference type="InterPro" id="IPR036928">
    <property type="entry name" value="AS_sf"/>
</dbReference>
<keyword evidence="7 10" id="KW-0067">ATP-binding</keyword>
<dbReference type="AlphaFoldDB" id="A0A4R9LQ55"/>
<dbReference type="Gene3D" id="3.90.1300.10">
    <property type="entry name" value="Amidase signature (AS) domain"/>
    <property type="match status" value="1"/>
</dbReference>
<dbReference type="InterPro" id="IPR020556">
    <property type="entry name" value="Amidase_CS"/>
</dbReference>
<dbReference type="HAMAP" id="MF_00120">
    <property type="entry name" value="GatA"/>
    <property type="match status" value="1"/>
</dbReference>
<evidence type="ECO:0000259" key="11">
    <source>
        <dbReference type="Pfam" id="PF01425"/>
    </source>
</evidence>
<keyword evidence="8 10" id="KW-0648">Protein biosynthesis</keyword>
<evidence type="ECO:0000256" key="3">
    <source>
        <dbReference type="ARBA" id="ARBA00012739"/>
    </source>
</evidence>
<evidence type="ECO:0000256" key="8">
    <source>
        <dbReference type="ARBA" id="ARBA00022917"/>
    </source>
</evidence>
<evidence type="ECO:0000256" key="4">
    <source>
        <dbReference type="ARBA" id="ARBA00014428"/>
    </source>
</evidence>
<comment type="similarity">
    <text evidence="1 10">Belongs to the amidase family. GatA subfamily.</text>
</comment>
<dbReference type="PANTHER" id="PTHR11895">
    <property type="entry name" value="TRANSAMIDASE"/>
    <property type="match status" value="1"/>
</dbReference>
<dbReference type="OrthoDB" id="9811471at2"/>
<comment type="caution">
    <text evidence="12">The sequence shown here is derived from an EMBL/GenBank/DDBJ whole genome shotgun (WGS) entry which is preliminary data.</text>
</comment>
<dbReference type="InterPro" id="IPR000120">
    <property type="entry name" value="Amidase"/>
</dbReference>
<dbReference type="GO" id="GO:0006412">
    <property type="term" value="P:translation"/>
    <property type="evidence" value="ECO:0007669"/>
    <property type="project" value="UniProtKB-UniRule"/>
</dbReference>